<evidence type="ECO:0000313" key="3">
    <source>
        <dbReference type="Proteomes" id="UP000654918"/>
    </source>
</evidence>
<evidence type="ECO:0000256" key="1">
    <source>
        <dbReference type="SAM" id="MobiDB-lite"/>
    </source>
</evidence>
<comment type="caution">
    <text evidence="2">The sequence shown here is derived from an EMBL/GenBank/DDBJ whole genome shotgun (WGS) entry which is preliminary data.</text>
</comment>
<protein>
    <submittedName>
        <fullName evidence="2">Uncharacterized protein</fullName>
    </submittedName>
</protein>
<feature type="region of interest" description="Disordered" evidence="1">
    <location>
        <begin position="1"/>
        <end position="28"/>
    </location>
</feature>
<organism evidence="2 3">
    <name type="scientific">Colletotrichum plurivorum</name>
    <dbReference type="NCBI Taxonomy" id="2175906"/>
    <lineage>
        <taxon>Eukaryota</taxon>
        <taxon>Fungi</taxon>
        <taxon>Dikarya</taxon>
        <taxon>Ascomycota</taxon>
        <taxon>Pezizomycotina</taxon>
        <taxon>Sordariomycetes</taxon>
        <taxon>Hypocreomycetidae</taxon>
        <taxon>Glomerellales</taxon>
        <taxon>Glomerellaceae</taxon>
        <taxon>Colletotrichum</taxon>
        <taxon>Colletotrichum orchidearum species complex</taxon>
    </lineage>
</organism>
<dbReference type="EMBL" id="WIGO01000057">
    <property type="protein sequence ID" value="KAF6833577.1"/>
    <property type="molecule type" value="Genomic_DNA"/>
</dbReference>
<name>A0A8H6KL87_9PEZI</name>
<feature type="compositionally biased region" description="Polar residues" evidence="1">
    <location>
        <begin position="1"/>
        <end position="14"/>
    </location>
</feature>
<gene>
    <name evidence="2" type="ORF">CPLU01_05453</name>
</gene>
<accession>A0A8H6KL87</accession>
<evidence type="ECO:0000313" key="2">
    <source>
        <dbReference type="EMBL" id="KAF6833577.1"/>
    </source>
</evidence>
<keyword evidence="3" id="KW-1185">Reference proteome</keyword>
<proteinExistence type="predicted"/>
<dbReference type="AlphaFoldDB" id="A0A8H6KL87"/>
<sequence length="225" mass="23393">MAQLSRTALRTVRSTPDPAGTAALAHRGQSRRQVSASSVGVTAGGGRSCLSALSVGSSQSQAEGQKPRLPNMVLAFITGSLGVLRTTRRDTACVDIDGYRINIGLAEMPSIGLASLSAPFYALFLSRHPRSSLGLAVRLFSFNGGPTASAARRLPVTGRPMMPSDIAARLNSLGQERAHYVPTTTAPAASSKASSACDALGHSRPSRSRFVLHTKPESLCGAGHV</sequence>
<reference evidence="2" key="1">
    <citation type="journal article" date="2020" name="Phytopathology">
        <title>Genome Sequence Resources of Colletotrichum truncatum, C. plurivorum, C. musicola, and C. sojae: Four Species Pathogenic to Soybean (Glycine max).</title>
        <authorList>
            <person name="Rogerio F."/>
            <person name="Boufleur T.R."/>
            <person name="Ciampi-Guillardi M."/>
            <person name="Sukno S.A."/>
            <person name="Thon M.R."/>
            <person name="Massola Junior N.S."/>
            <person name="Baroncelli R."/>
        </authorList>
    </citation>
    <scope>NUCLEOTIDE SEQUENCE</scope>
    <source>
        <strain evidence="2">LFN00145</strain>
    </source>
</reference>
<dbReference type="Proteomes" id="UP000654918">
    <property type="component" value="Unassembled WGS sequence"/>
</dbReference>